<dbReference type="OrthoDB" id="7632473at2"/>
<dbReference type="AlphaFoldDB" id="A0A542YVE5"/>
<dbReference type="Proteomes" id="UP000319516">
    <property type="component" value="Unassembled WGS sequence"/>
</dbReference>
<keyword evidence="1" id="KW-1133">Transmembrane helix</keyword>
<accession>A0A542YVE5</accession>
<protein>
    <recommendedName>
        <fullName evidence="4">RDD family protein</fullName>
    </recommendedName>
</protein>
<evidence type="ECO:0000313" key="2">
    <source>
        <dbReference type="EMBL" id="TQL52056.1"/>
    </source>
</evidence>
<feature type="transmembrane region" description="Helical" evidence="1">
    <location>
        <begin position="12"/>
        <end position="31"/>
    </location>
</feature>
<proteinExistence type="predicted"/>
<name>A0A542YVE5_9MICO</name>
<sequence>MHRLAVPRGKAYALDCLGYLGIAAATLPVGIVLQQTGVGQHQWAVWGLSAVPPLLAAGVAARAESGPARATWGKRRLRLVVDGSAGGTRDGATTEEAPSPSRALLRNLVKITIPWQVGHTVAIGAAYGGFEDGDPVTIVAGGLSYLIIGVLVGGVVLGQGRAVHDRLAGTRVEPA</sequence>
<comment type="caution">
    <text evidence="2">The sequence shown here is derived from an EMBL/GenBank/DDBJ whole genome shotgun (WGS) entry which is preliminary data.</text>
</comment>
<keyword evidence="1" id="KW-0472">Membrane</keyword>
<dbReference type="RefSeq" id="WP_141785976.1">
    <property type="nucleotide sequence ID" value="NZ_BAAAIK010000001.1"/>
</dbReference>
<evidence type="ECO:0000313" key="3">
    <source>
        <dbReference type="Proteomes" id="UP000319516"/>
    </source>
</evidence>
<evidence type="ECO:0008006" key="4">
    <source>
        <dbReference type="Google" id="ProtNLM"/>
    </source>
</evidence>
<keyword evidence="1" id="KW-0812">Transmembrane</keyword>
<keyword evidence="3" id="KW-1185">Reference proteome</keyword>
<feature type="transmembrane region" description="Helical" evidence="1">
    <location>
        <begin position="136"/>
        <end position="157"/>
    </location>
</feature>
<dbReference type="EMBL" id="VFOP01000001">
    <property type="protein sequence ID" value="TQL52056.1"/>
    <property type="molecule type" value="Genomic_DNA"/>
</dbReference>
<organism evidence="2 3">
    <name type="scientific">Ornithinicoccus hortensis</name>
    <dbReference type="NCBI Taxonomy" id="82346"/>
    <lineage>
        <taxon>Bacteria</taxon>
        <taxon>Bacillati</taxon>
        <taxon>Actinomycetota</taxon>
        <taxon>Actinomycetes</taxon>
        <taxon>Micrococcales</taxon>
        <taxon>Intrasporangiaceae</taxon>
        <taxon>Ornithinicoccus</taxon>
    </lineage>
</organism>
<gene>
    <name evidence="2" type="ORF">FB467_3224</name>
</gene>
<evidence type="ECO:0000256" key="1">
    <source>
        <dbReference type="SAM" id="Phobius"/>
    </source>
</evidence>
<reference evidence="2 3" key="1">
    <citation type="submission" date="2019-06" db="EMBL/GenBank/DDBJ databases">
        <title>Sequencing the genomes of 1000 actinobacteria strains.</title>
        <authorList>
            <person name="Klenk H.-P."/>
        </authorList>
    </citation>
    <scope>NUCLEOTIDE SEQUENCE [LARGE SCALE GENOMIC DNA]</scope>
    <source>
        <strain evidence="2 3">DSM 12335</strain>
    </source>
</reference>